<dbReference type="Gene3D" id="3.90.25.10">
    <property type="entry name" value="UDP-galactose 4-epimerase, domain 1"/>
    <property type="match status" value="1"/>
</dbReference>
<evidence type="ECO:0000259" key="1">
    <source>
        <dbReference type="Pfam" id="PF13460"/>
    </source>
</evidence>
<evidence type="ECO:0000313" key="2">
    <source>
        <dbReference type="EMBL" id="TDW77887.1"/>
    </source>
</evidence>
<evidence type="ECO:0000313" key="3">
    <source>
        <dbReference type="Proteomes" id="UP000295146"/>
    </source>
</evidence>
<dbReference type="EMBL" id="SODP01000001">
    <property type="protein sequence ID" value="TDW77887.1"/>
    <property type="molecule type" value="Genomic_DNA"/>
</dbReference>
<dbReference type="InterPro" id="IPR016040">
    <property type="entry name" value="NAD(P)-bd_dom"/>
</dbReference>
<reference evidence="2 3" key="1">
    <citation type="submission" date="2019-03" db="EMBL/GenBank/DDBJ databases">
        <title>Genomic Encyclopedia of Type Strains, Phase III (KMG-III): the genomes of soil and plant-associated and newly described type strains.</title>
        <authorList>
            <person name="Whitman W."/>
        </authorList>
    </citation>
    <scope>NUCLEOTIDE SEQUENCE [LARGE SCALE GENOMIC DNA]</scope>
    <source>
        <strain evidence="2 3">VKM Ac-2573</strain>
    </source>
</reference>
<dbReference type="AlphaFoldDB" id="A0A4V3GI23"/>
<dbReference type="Gene3D" id="3.40.50.720">
    <property type="entry name" value="NAD(P)-binding Rossmann-like Domain"/>
    <property type="match status" value="1"/>
</dbReference>
<dbReference type="InterPro" id="IPR051604">
    <property type="entry name" value="Ergot_Alk_Oxidoreductase"/>
</dbReference>
<keyword evidence="3" id="KW-1185">Reference proteome</keyword>
<dbReference type="PANTHER" id="PTHR43162">
    <property type="match status" value="1"/>
</dbReference>
<dbReference type="PANTHER" id="PTHR43162:SF1">
    <property type="entry name" value="PRESTALK A DIFFERENTIATION PROTEIN A"/>
    <property type="match status" value="1"/>
</dbReference>
<proteinExistence type="predicted"/>
<dbReference type="SUPFAM" id="SSF51735">
    <property type="entry name" value="NAD(P)-binding Rossmann-fold domains"/>
    <property type="match status" value="1"/>
</dbReference>
<feature type="domain" description="NAD(P)-binding" evidence="1">
    <location>
        <begin position="20"/>
        <end position="143"/>
    </location>
</feature>
<dbReference type="Proteomes" id="UP000295146">
    <property type="component" value="Unassembled WGS sequence"/>
</dbReference>
<accession>A0A4V3GI23</accession>
<sequence>MFVQASRHTVDDMATFLILGGTGKVGRRLTRVLDQDGHTTRPVGRSTSPIRFDWNSPATWDAATAGADGIFVVGPGSARDWSPQLSKLLETASTVSHVVLLSARGVEFRPDGNVARAERALREGPVPWTILRPTHFAQNFTEAMFTPVDGRIVAPVGGGAQPFVDVEDIAEVAGRLLATRAGKGETIELSGPRAITFDAAARILAETTRQSVEFQDQNAEEHAAQLRSAGTPEEYIRWRLAMLGGIRRGEDAYLSDGVARILGRPATDFTTWAGREAAGQTAVD</sequence>
<dbReference type="Pfam" id="PF13460">
    <property type="entry name" value="NAD_binding_10"/>
    <property type="match status" value="1"/>
</dbReference>
<comment type="caution">
    <text evidence="2">The sequence shown here is derived from an EMBL/GenBank/DDBJ whole genome shotgun (WGS) entry which is preliminary data.</text>
</comment>
<organism evidence="2 3">
    <name type="scientific">Kribbella pratensis</name>
    <dbReference type="NCBI Taxonomy" id="2512112"/>
    <lineage>
        <taxon>Bacteria</taxon>
        <taxon>Bacillati</taxon>
        <taxon>Actinomycetota</taxon>
        <taxon>Actinomycetes</taxon>
        <taxon>Propionibacteriales</taxon>
        <taxon>Kribbellaceae</taxon>
        <taxon>Kribbella</taxon>
    </lineage>
</organism>
<dbReference type="InterPro" id="IPR036291">
    <property type="entry name" value="NAD(P)-bd_dom_sf"/>
</dbReference>
<name>A0A4V3GI23_9ACTN</name>
<protein>
    <submittedName>
        <fullName evidence="2">Uncharacterized protein YbjT (DUF2867 family)</fullName>
    </submittedName>
</protein>
<gene>
    <name evidence="2" type="ORF">EV653_3063</name>
</gene>